<proteinExistence type="predicted"/>
<name>A0A9D4VBR2_ADICA</name>
<gene>
    <name evidence="1" type="ORF">GOP47_0003187</name>
</gene>
<dbReference type="AlphaFoldDB" id="A0A9D4VBR2"/>
<dbReference type="Proteomes" id="UP000886520">
    <property type="component" value="Chromosome 3"/>
</dbReference>
<accession>A0A9D4VBR2</accession>
<reference evidence="1" key="1">
    <citation type="submission" date="2021-01" db="EMBL/GenBank/DDBJ databases">
        <title>Adiantum capillus-veneris genome.</title>
        <authorList>
            <person name="Fang Y."/>
            <person name="Liao Q."/>
        </authorList>
    </citation>
    <scope>NUCLEOTIDE SEQUENCE</scope>
    <source>
        <strain evidence="1">H3</strain>
        <tissue evidence="1">Leaf</tissue>
    </source>
</reference>
<sequence length="66" mass="7034">MGVNKQGEGQGLFGNAGLQEGKVCVRRGVSRCAEERFQSFVEVSFLAQRFDDGATTDIVELPGAAV</sequence>
<keyword evidence="2" id="KW-1185">Reference proteome</keyword>
<evidence type="ECO:0000313" key="1">
    <source>
        <dbReference type="EMBL" id="KAI5083444.1"/>
    </source>
</evidence>
<evidence type="ECO:0000313" key="2">
    <source>
        <dbReference type="Proteomes" id="UP000886520"/>
    </source>
</evidence>
<dbReference type="EMBL" id="JABFUD020000002">
    <property type="protein sequence ID" value="KAI5083444.1"/>
    <property type="molecule type" value="Genomic_DNA"/>
</dbReference>
<organism evidence="1 2">
    <name type="scientific">Adiantum capillus-veneris</name>
    <name type="common">Maidenhair fern</name>
    <dbReference type="NCBI Taxonomy" id="13818"/>
    <lineage>
        <taxon>Eukaryota</taxon>
        <taxon>Viridiplantae</taxon>
        <taxon>Streptophyta</taxon>
        <taxon>Embryophyta</taxon>
        <taxon>Tracheophyta</taxon>
        <taxon>Polypodiopsida</taxon>
        <taxon>Polypodiidae</taxon>
        <taxon>Polypodiales</taxon>
        <taxon>Pteridineae</taxon>
        <taxon>Pteridaceae</taxon>
        <taxon>Vittarioideae</taxon>
        <taxon>Adiantum</taxon>
    </lineage>
</organism>
<protein>
    <submittedName>
        <fullName evidence="1">Uncharacterized protein</fullName>
    </submittedName>
</protein>
<comment type="caution">
    <text evidence="1">The sequence shown here is derived from an EMBL/GenBank/DDBJ whole genome shotgun (WGS) entry which is preliminary data.</text>
</comment>